<evidence type="ECO:0000313" key="1">
    <source>
        <dbReference type="EMBL" id="GAY67574.1"/>
    </source>
</evidence>
<proteinExistence type="predicted"/>
<organism evidence="1 2">
    <name type="scientific">Citrus unshiu</name>
    <name type="common">Satsuma mandarin</name>
    <name type="synonym">Citrus nobilis var. unshiu</name>
    <dbReference type="NCBI Taxonomy" id="55188"/>
    <lineage>
        <taxon>Eukaryota</taxon>
        <taxon>Viridiplantae</taxon>
        <taxon>Streptophyta</taxon>
        <taxon>Embryophyta</taxon>
        <taxon>Tracheophyta</taxon>
        <taxon>Spermatophyta</taxon>
        <taxon>Magnoliopsida</taxon>
        <taxon>eudicotyledons</taxon>
        <taxon>Gunneridae</taxon>
        <taxon>Pentapetalae</taxon>
        <taxon>rosids</taxon>
        <taxon>malvids</taxon>
        <taxon>Sapindales</taxon>
        <taxon>Rutaceae</taxon>
        <taxon>Aurantioideae</taxon>
        <taxon>Citrus</taxon>
    </lineage>
</organism>
<protein>
    <submittedName>
        <fullName evidence="1">Uncharacterized protein</fullName>
    </submittedName>
</protein>
<keyword evidence="2" id="KW-1185">Reference proteome</keyword>
<gene>
    <name evidence="1" type="ORF">CUMW_257600</name>
</gene>
<comment type="caution">
    <text evidence="1">The sequence shown here is derived from an EMBL/GenBank/DDBJ whole genome shotgun (WGS) entry which is preliminary data.</text>
</comment>
<dbReference type="AlphaFoldDB" id="A0A2H5QSI7"/>
<sequence length="59" mass="7398">MHSFGMRLIEEEIVHVERYNHERKPKYVKNLEYPVGENRLWKIDMDWKVKWAEEWYGFG</sequence>
<evidence type="ECO:0000313" key="2">
    <source>
        <dbReference type="Proteomes" id="UP000236630"/>
    </source>
</evidence>
<dbReference type="EMBL" id="BDQV01000726">
    <property type="protein sequence ID" value="GAY67574.1"/>
    <property type="molecule type" value="Genomic_DNA"/>
</dbReference>
<dbReference type="Proteomes" id="UP000236630">
    <property type="component" value="Unassembled WGS sequence"/>
</dbReference>
<name>A0A2H5QSI7_CITUN</name>
<reference evidence="1 2" key="1">
    <citation type="journal article" date="2017" name="Front. Genet.">
        <title>Draft sequencing of the heterozygous diploid genome of Satsuma (Citrus unshiu Marc.) using a hybrid assembly approach.</title>
        <authorList>
            <person name="Shimizu T."/>
            <person name="Tanizawa Y."/>
            <person name="Mochizuki T."/>
            <person name="Nagasaki H."/>
            <person name="Yoshioka T."/>
            <person name="Toyoda A."/>
            <person name="Fujiyama A."/>
            <person name="Kaminuma E."/>
            <person name="Nakamura Y."/>
        </authorList>
    </citation>
    <scope>NUCLEOTIDE SEQUENCE [LARGE SCALE GENOMIC DNA]</scope>
    <source>
        <strain evidence="2">cv. Miyagawa wase</strain>
    </source>
</reference>
<accession>A0A2H5QSI7</accession>